<organism evidence="3">
    <name type="scientific">Enterobius vermicularis</name>
    <name type="common">Human pinworm</name>
    <dbReference type="NCBI Taxonomy" id="51028"/>
    <lineage>
        <taxon>Eukaryota</taxon>
        <taxon>Metazoa</taxon>
        <taxon>Ecdysozoa</taxon>
        <taxon>Nematoda</taxon>
        <taxon>Chromadorea</taxon>
        <taxon>Rhabditida</taxon>
        <taxon>Spirurina</taxon>
        <taxon>Oxyuridomorpha</taxon>
        <taxon>Oxyuroidea</taxon>
        <taxon>Oxyuridae</taxon>
        <taxon>Enterobius</taxon>
    </lineage>
</organism>
<gene>
    <name evidence="1" type="ORF">EVEC_LOCUS4753</name>
</gene>
<name>A0A0N4V4K9_ENTVE</name>
<sequence length="60" mass="6862">MERKVTGLQAQKKDQRRMQMMKAVASLPCRLQTVNPIRGRVRKVFAVGESLVKRTMTISC</sequence>
<reference evidence="1 2" key="2">
    <citation type="submission" date="2018-10" db="EMBL/GenBank/DDBJ databases">
        <authorList>
            <consortium name="Pathogen Informatics"/>
        </authorList>
    </citation>
    <scope>NUCLEOTIDE SEQUENCE [LARGE SCALE GENOMIC DNA]</scope>
</reference>
<dbReference type="Proteomes" id="UP000274131">
    <property type="component" value="Unassembled WGS sequence"/>
</dbReference>
<evidence type="ECO:0000313" key="1">
    <source>
        <dbReference type="EMBL" id="VDD90002.1"/>
    </source>
</evidence>
<dbReference type="WBParaSite" id="EVEC_0000506901-mRNA-1">
    <property type="protein sequence ID" value="EVEC_0000506901-mRNA-1"/>
    <property type="gene ID" value="EVEC_0000506901"/>
</dbReference>
<protein>
    <submittedName>
        <fullName evidence="1 3">Uncharacterized protein</fullName>
    </submittedName>
</protein>
<evidence type="ECO:0000313" key="3">
    <source>
        <dbReference type="WBParaSite" id="EVEC_0000506901-mRNA-1"/>
    </source>
</evidence>
<evidence type="ECO:0000313" key="2">
    <source>
        <dbReference type="Proteomes" id="UP000274131"/>
    </source>
</evidence>
<dbReference type="AlphaFoldDB" id="A0A0N4V4K9"/>
<dbReference type="EMBL" id="UXUI01007951">
    <property type="protein sequence ID" value="VDD90002.1"/>
    <property type="molecule type" value="Genomic_DNA"/>
</dbReference>
<keyword evidence="2" id="KW-1185">Reference proteome</keyword>
<accession>A0A0N4V4K9</accession>
<proteinExistence type="predicted"/>
<reference evidence="3" key="1">
    <citation type="submission" date="2017-02" db="UniProtKB">
        <authorList>
            <consortium name="WormBaseParasite"/>
        </authorList>
    </citation>
    <scope>IDENTIFICATION</scope>
</reference>